<dbReference type="EMBL" id="CP115965">
    <property type="protein sequence ID" value="WZW98776.1"/>
    <property type="molecule type" value="Genomic_DNA"/>
</dbReference>
<dbReference type="Pfam" id="PF07398">
    <property type="entry name" value="MDMPI_C"/>
    <property type="match status" value="1"/>
</dbReference>
<dbReference type="RefSeq" id="WP_342372717.1">
    <property type="nucleotide sequence ID" value="NZ_CP115965.1"/>
</dbReference>
<keyword evidence="4" id="KW-1185">Reference proteome</keyword>
<evidence type="ECO:0000259" key="1">
    <source>
        <dbReference type="Pfam" id="PF07398"/>
    </source>
</evidence>
<organism evidence="3 4">
    <name type="scientific">Propioniciclava soli</name>
    <dbReference type="NCBI Taxonomy" id="2775081"/>
    <lineage>
        <taxon>Bacteria</taxon>
        <taxon>Bacillati</taxon>
        <taxon>Actinomycetota</taxon>
        <taxon>Actinomycetes</taxon>
        <taxon>Propionibacteriales</taxon>
        <taxon>Propionibacteriaceae</taxon>
        <taxon>Propioniciclava</taxon>
    </lineage>
</organism>
<accession>A0ABZ3C8A4</accession>
<protein>
    <submittedName>
        <fullName evidence="3">Maleylpyruvate isomerase family mycothiol-dependent enzyme</fullName>
    </submittedName>
</protein>
<evidence type="ECO:0000313" key="4">
    <source>
        <dbReference type="Proteomes" id="UP001434337"/>
    </source>
</evidence>
<gene>
    <name evidence="3" type="ORF">PCC79_00795</name>
</gene>
<sequence>MIDHASVLADESARFAAVVAESDPDSPVPTCPGWTVDDLLWHLTDVHGFWTRILTTGAQSDADVEAAEAAGPARPEDRAALLDLFAAETNALAEALAGRADDEPAWFWLGSDQSVGATRRMQAFEATMHRVDAEVAAGLDPTRIGVEVALGAIRHAFDVMWAWWGTLPGFTFTPVAKPVALVATDADATLVVQGGRWRGTGESGKEYDEPGVLLMAERDAAAPAASATGTAEQLALWLWGRGPEPATEGDEASLTALRQVQEAGMQ</sequence>
<dbReference type="Gene3D" id="1.20.120.450">
    <property type="entry name" value="dinb family like domain"/>
    <property type="match status" value="1"/>
</dbReference>
<dbReference type="InterPro" id="IPR024344">
    <property type="entry name" value="MDMPI_metal-binding"/>
</dbReference>
<evidence type="ECO:0000313" key="3">
    <source>
        <dbReference type="EMBL" id="WZW98776.1"/>
    </source>
</evidence>
<feature type="domain" description="MDMPI C-terminal" evidence="1">
    <location>
        <begin position="147"/>
        <end position="254"/>
    </location>
</feature>
<dbReference type="NCBIfam" id="TIGR03083">
    <property type="entry name" value="maleylpyruvate isomerase family mycothiol-dependent enzyme"/>
    <property type="match status" value="1"/>
</dbReference>
<dbReference type="InterPro" id="IPR034660">
    <property type="entry name" value="DinB/YfiT-like"/>
</dbReference>
<keyword evidence="3" id="KW-0413">Isomerase</keyword>
<name>A0ABZ3C8A4_9ACTN</name>
<dbReference type="GO" id="GO:0016853">
    <property type="term" value="F:isomerase activity"/>
    <property type="evidence" value="ECO:0007669"/>
    <property type="project" value="UniProtKB-KW"/>
</dbReference>
<feature type="domain" description="Mycothiol-dependent maleylpyruvate isomerase metal-binding" evidence="2">
    <location>
        <begin position="9"/>
        <end position="133"/>
    </location>
</feature>
<dbReference type="Proteomes" id="UP001434337">
    <property type="component" value="Chromosome"/>
</dbReference>
<dbReference type="PANTHER" id="PTHR40758:SF1">
    <property type="entry name" value="CONSERVED PROTEIN"/>
    <property type="match status" value="1"/>
</dbReference>
<proteinExistence type="predicted"/>
<dbReference type="InterPro" id="IPR010872">
    <property type="entry name" value="MDMPI_C-term_domain"/>
</dbReference>
<dbReference type="InterPro" id="IPR017517">
    <property type="entry name" value="Maleyloyr_isom"/>
</dbReference>
<evidence type="ECO:0000259" key="2">
    <source>
        <dbReference type="Pfam" id="PF11716"/>
    </source>
</evidence>
<dbReference type="SUPFAM" id="SSF109854">
    <property type="entry name" value="DinB/YfiT-like putative metalloenzymes"/>
    <property type="match status" value="1"/>
</dbReference>
<reference evidence="3 4" key="1">
    <citation type="journal article" date="2023" name="Environ Microbiome">
        <title>A coral-associated actinobacterium mitigates coral bleaching under heat stress.</title>
        <authorList>
            <person name="Li J."/>
            <person name="Zou Y."/>
            <person name="Li Q."/>
            <person name="Zhang J."/>
            <person name="Bourne D.G."/>
            <person name="Lyu Y."/>
            <person name="Liu C."/>
            <person name="Zhang S."/>
        </authorList>
    </citation>
    <scope>NUCLEOTIDE SEQUENCE [LARGE SCALE GENOMIC DNA]</scope>
    <source>
        <strain evidence="3 4">SCSIO 13291</strain>
    </source>
</reference>
<dbReference type="PANTHER" id="PTHR40758">
    <property type="entry name" value="CONSERVED PROTEIN"/>
    <property type="match status" value="1"/>
</dbReference>
<dbReference type="Pfam" id="PF11716">
    <property type="entry name" value="MDMPI_N"/>
    <property type="match status" value="1"/>
</dbReference>